<accession>A0A8R1Z396</accession>
<sequence>MPTRRGSNASLLPRIRKKVDPIEDDYDESTFEEIDLCDDSITPYSNQFVSVKKGAFRRLADRINS</sequence>
<proteinExistence type="predicted"/>
<accession>A0A2A6CUK7</accession>
<reference evidence="2" key="1">
    <citation type="journal article" date="2008" name="Nat. Genet.">
        <title>The Pristionchus pacificus genome provides a unique perspective on nematode lifestyle and parasitism.</title>
        <authorList>
            <person name="Dieterich C."/>
            <person name="Clifton S.W."/>
            <person name="Schuster L.N."/>
            <person name="Chinwalla A."/>
            <person name="Delehaunty K."/>
            <person name="Dinkelacker I."/>
            <person name="Fulton L."/>
            <person name="Fulton R."/>
            <person name="Godfrey J."/>
            <person name="Minx P."/>
            <person name="Mitreva M."/>
            <person name="Roeseler W."/>
            <person name="Tian H."/>
            <person name="Witte H."/>
            <person name="Yang S.P."/>
            <person name="Wilson R.K."/>
            <person name="Sommer R.J."/>
        </authorList>
    </citation>
    <scope>NUCLEOTIDE SEQUENCE [LARGE SCALE GENOMIC DNA]</scope>
    <source>
        <strain evidence="2">PS312</strain>
    </source>
</reference>
<name>A0A2A6CUK7_PRIPA</name>
<evidence type="ECO:0000313" key="1">
    <source>
        <dbReference type="EnsemblMetazoa" id="PPA42922.1"/>
    </source>
</evidence>
<gene>
    <name evidence="1" type="primary">WBGene00281291</name>
</gene>
<organism evidence="1 2">
    <name type="scientific">Pristionchus pacificus</name>
    <name type="common">Parasitic nematode worm</name>
    <dbReference type="NCBI Taxonomy" id="54126"/>
    <lineage>
        <taxon>Eukaryota</taxon>
        <taxon>Metazoa</taxon>
        <taxon>Ecdysozoa</taxon>
        <taxon>Nematoda</taxon>
        <taxon>Chromadorea</taxon>
        <taxon>Rhabditida</taxon>
        <taxon>Rhabditina</taxon>
        <taxon>Diplogasteromorpha</taxon>
        <taxon>Diplogasteroidea</taxon>
        <taxon>Neodiplogasteridae</taxon>
        <taxon>Pristionchus</taxon>
    </lineage>
</organism>
<protein>
    <submittedName>
        <fullName evidence="1">Uncharacterized protein</fullName>
    </submittedName>
</protein>
<evidence type="ECO:0000313" key="2">
    <source>
        <dbReference type="Proteomes" id="UP000005239"/>
    </source>
</evidence>
<dbReference type="Proteomes" id="UP000005239">
    <property type="component" value="Unassembled WGS sequence"/>
</dbReference>
<dbReference type="EnsemblMetazoa" id="PPA42922.1">
    <property type="protein sequence ID" value="PPA42922.1"/>
    <property type="gene ID" value="WBGene00281291"/>
</dbReference>
<keyword evidence="2" id="KW-1185">Reference proteome</keyword>
<reference evidence="1" key="2">
    <citation type="submission" date="2022-06" db="UniProtKB">
        <authorList>
            <consortium name="EnsemblMetazoa"/>
        </authorList>
    </citation>
    <scope>IDENTIFICATION</scope>
    <source>
        <strain evidence="1">PS312</strain>
    </source>
</reference>
<dbReference type="AlphaFoldDB" id="A0A2A6CUK7"/>